<comment type="similarity">
    <text evidence="2">Belongs to the TrbI/VirB10 family.</text>
</comment>
<dbReference type="RefSeq" id="WP_203167811.1">
    <property type="nucleotide sequence ID" value="NZ_JAEVLS010000002.1"/>
</dbReference>
<feature type="compositionally biased region" description="Basic and acidic residues" evidence="7">
    <location>
        <begin position="145"/>
        <end position="154"/>
    </location>
</feature>
<sequence length="416" mass="44242">MSFVSHLRAWLGSLGHEASGMTADPSEAGVPFERGVAATFRAGSLQTRLTSLAAFALGVIVMTTFLIWYYQHALAQDGRAAREEPMQEARVDPSMALPPLGRIDPPLLERMLGPAPSLPEETFSEPSMSWRETRKLESTASFAPERGERADRRLAGEAFVSATRLGQASGGEARGRTAASFDASDAFDGEAPAGATPGSERPGGPSELTERLEPTVLAAARAQRLPTRQLLLPKGAHLDCTLETAINSALPGMTTCVTATDTFGADGSVVLLERGSKLIGETRGQVRAGSNRVFVLWTEARTPSGVVVPLASPGTDALGRAGLPGEVDRHFWDRFGAAILISVIDGAVQAGVQRQNDGDAVIVNPAGSRDVMTEVLKSTLHIPPTVTKRHGDRISVLVARDLDFRSVYELRAATDR</sequence>
<accession>A0ABS1WXS8</accession>
<name>A0ABS1WXS8_9GAMM</name>
<dbReference type="InterPro" id="IPR047695">
    <property type="entry name" value="T4SS_VirB10/PtlG"/>
</dbReference>
<evidence type="ECO:0000256" key="1">
    <source>
        <dbReference type="ARBA" id="ARBA00004162"/>
    </source>
</evidence>
<reference evidence="9 10" key="1">
    <citation type="journal article" date="2021" name="Int. J. Syst. Evol. Microbiol.">
        <title>Steroidobacter gossypii sp. nov., isolated from soil of cotton cropping field.</title>
        <authorList>
            <person name="Huang R."/>
            <person name="Yang S."/>
            <person name="Zhen C."/>
            <person name="Liu W."/>
        </authorList>
    </citation>
    <scope>NUCLEOTIDE SEQUENCE [LARGE SCALE GENOMIC DNA]</scope>
    <source>
        <strain evidence="9 10">S1-65</strain>
    </source>
</reference>
<evidence type="ECO:0000256" key="7">
    <source>
        <dbReference type="SAM" id="MobiDB-lite"/>
    </source>
</evidence>
<evidence type="ECO:0000256" key="8">
    <source>
        <dbReference type="SAM" id="Phobius"/>
    </source>
</evidence>
<protein>
    <submittedName>
        <fullName evidence="9">Type IV secretion system protein VirB10</fullName>
    </submittedName>
</protein>
<keyword evidence="6 8" id="KW-0472">Membrane</keyword>
<gene>
    <name evidence="9" type="primary">virB10</name>
    <name evidence="9" type="ORF">JM946_13695</name>
</gene>
<keyword evidence="3" id="KW-1003">Cell membrane</keyword>
<dbReference type="Gene3D" id="2.40.128.260">
    <property type="entry name" value="Type IV secretion system, VirB10/TraB/TrbI"/>
    <property type="match status" value="2"/>
</dbReference>
<dbReference type="NCBIfam" id="NF038091">
    <property type="entry name" value="T4SS_VirB10"/>
    <property type="match status" value="1"/>
</dbReference>
<comment type="caution">
    <text evidence="9">The sequence shown here is derived from an EMBL/GenBank/DDBJ whole genome shotgun (WGS) entry which is preliminary data.</text>
</comment>
<dbReference type="CDD" id="cd16429">
    <property type="entry name" value="VirB10"/>
    <property type="match status" value="1"/>
</dbReference>
<dbReference type="Proteomes" id="UP000661077">
    <property type="component" value="Unassembled WGS sequence"/>
</dbReference>
<evidence type="ECO:0000256" key="5">
    <source>
        <dbReference type="ARBA" id="ARBA00022989"/>
    </source>
</evidence>
<dbReference type="EMBL" id="JAEVLS010000002">
    <property type="protein sequence ID" value="MBM0105789.1"/>
    <property type="molecule type" value="Genomic_DNA"/>
</dbReference>
<evidence type="ECO:0000256" key="2">
    <source>
        <dbReference type="ARBA" id="ARBA00010265"/>
    </source>
</evidence>
<proteinExistence type="inferred from homology"/>
<evidence type="ECO:0000313" key="10">
    <source>
        <dbReference type="Proteomes" id="UP000661077"/>
    </source>
</evidence>
<keyword evidence="4 8" id="KW-0812">Transmembrane</keyword>
<dbReference type="InterPro" id="IPR042217">
    <property type="entry name" value="T4SS_VirB10/TrbI"/>
</dbReference>
<evidence type="ECO:0000313" key="9">
    <source>
        <dbReference type="EMBL" id="MBM0105789.1"/>
    </source>
</evidence>
<organism evidence="9 10">
    <name type="scientific">Steroidobacter gossypii</name>
    <dbReference type="NCBI Taxonomy" id="2805490"/>
    <lineage>
        <taxon>Bacteria</taxon>
        <taxon>Pseudomonadati</taxon>
        <taxon>Pseudomonadota</taxon>
        <taxon>Gammaproteobacteria</taxon>
        <taxon>Steroidobacterales</taxon>
        <taxon>Steroidobacteraceae</taxon>
        <taxon>Steroidobacter</taxon>
    </lineage>
</organism>
<feature type="transmembrane region" description="Helical" evidence="8">
    <location>
        <begin position="49"/>
        <end position="70"/>
    </location>
</feature>
<evidence type="ECO:0000256" key="4">
    <source>
        <dbReference type="ARBA" id="ARBA00022692"/>
    </source>
</evidence>
<evidence type="ECO:0000256" key="6">
    <source>
        <dbReference type="ARBA" id="ARBA00023136"/>
    </source>
</evidence>
<feature type="region of interest" description="Disordered" evidence="7">
    <location>
        <begin position="112"/>
        <end position="154"/>
    </location>
</feature>
<dbReference type="Pfam" id="PF03743">
    <property type="entry name" value="TrbI"/>
    <property type="match status" value="1"/>
</dbReference>
<keyword evidence="10" id="KW-1185">Reference proteome</keyword>
<keyword evidence="5 8" id="KW-1133">Transmembrane helix</keyword>
<dbReference type="InterPro" id="IPR005498">
    <property type="entry name" value="T4SS_VirB10/TraB/TrbI"/>
</dbReference>
<feature type="region of interest" description="Disordered" evidence="7">
    <location>
        <begin position="186"/>
        <end position="208"/>
    </location>
</feature>
<comment type="subcellular location">
    <subcellularLocation>
        <location evidence="1">Cell membrane</location>
        <topology evidence="1">Single-pass membrane protein</topology>
    </subcellularLocation>
</comment>
<evidence type="ECO:0000256" key="3">
    <source>
        <dbReference type="ARBA" id="ARBA00022475"/>
    </source>
</evidence>